<dbReference type="GO" id="GO:0046872">
    <property type="term" value="F:metal ion binding"/>
    <property type="evidence" value="ECO:0007669"/>
    <property type="project" value="UniProtKB-KW"/>
</dbReference>
<evidence type="ECO:0000256" key="13">
    <source>
        <dbReference type="SAM" id="MobiDB-lite"/>
    </source>
</evidence>
<evidence type="ECO:0000313" key="16">
    <source>
        <dbReference type="EMBL" id="AIW53329.1"/>
    </source>
</evidence>
<keyword evidence="8 12" id="KW-0378">Hydrolase</keyword>
<feature type="active site" description="For nuclease activity" evidence="12">
    <location>
        <position position="197"/>
    </location>
</feature>
<comment type="subcellular location">
    <subcellularLocation>
        <location evidence="1 12">Host nucleus</location>
    </subcellularLocation>
</comment>
<evidence type="ECO:0000256" key="6">
    <source>
        <dbReference type="ARBA" id="ARBA00022741"/>
    </source>
</evidence>
<feature type="domain" description="SF3 helicase" evidence="14">
    <location>
        <begin position="354"/>
        <end position="521"/>
    </location>
</feature>
<evidence type="ECO:0000259" key="15">
    <source>
        <dbReference type="PROSITE" id="PS52022"/>
    </source>
</evidence>
<keyword evidence="4 12" id="KW-0540">Nuclease</keyword>
<dbReference type="GO" id="GO:0016787">
    <property type="term" value="F:hydrolase activity"/>
    <property type="evidence" value="ECO:0007669"/>
    <property type="project" value="UniProtKB-KW"/>
</dbReference>
<dbReference type="GO" id="GO:0003677">
    <property type="term" value="F:DNA binding"/>
    <property type="evidence" value="ECO:0007669"/>
    <property type="project" value="UniProtKB-UniRule"/>
</dbReference>
<dbReference type="InterPro" id="IPR001257">
    <property type="entry name" value="Parvovirus_NS1_helicase"/>
</dbReference>
<proteinExistence type="predicted"/>
<dbReference type="PROSITE" id="PS51206">
    <property type="entry name" value="SF3_HELICASE_1"/>
    <property type="match status" value="1"/>
</dbReference>
<evidence type="ECO:0000256" key="2">
    <source>
        <dbReference type="ARBA" id="ARBA00022562"/>
    </source>
</evidence>
<keyword evidence="11 12" id="KW-0238">DNA-binding</keyword>
<dbReference type="Pfam" id="PF01057">
    <property type="entry name" value="Parvo_NS1"/>
    <property type="match status" value="1"/>
</dbReference>
<feature type="region of interest" description="Disordered" evidence="13">
    <location>
        <begin position="229"/>
        <end position="248"/>
    </location>
</feature>
<dbReference type="GO" id="GO:0019079">
    <property type="term" value="P:viral genome replication"/>
    <property type="evidence" value="ECO:0007669"/>
    <property type="project" value="InterPro"/>
</dbReference>
<dbReference type="InterPro" id="IPR014015">
    <property type="entry name" value="Helicase_SF3_DNA-vir"/>
</dbReference>
<accession>A0A0K0LAP7</accession>
<evidence type="ECO:0000256" key="10">
    <source>
        <dbReference type="ARBA" id="ARBA00023124"/>
    </source>
</evidence>
<keyword evidence="7 12" id="KW-0255">Endonuclease</keyword>
<keyword evidence="5" id="KW-0479">Metal-binding</keyword>
<comment type="caution">
    <text evidence="12">Lacks conserved residue(s) required for the propagation of feature annotation.</text>
</comment>
<keyword evidence="9" id="KW-0067">ATP-binding</keyword>
<dbReference type="GO" id="GO:0006260">
    <property type="term" value="P:DNA replication"/>
    <property type="evidence" value="ECO:0007669"/>
    <property type="project" value="UniProtKB-UniRule"/>
</dbReference>
<evidence type="ECO:0000256" key="5">
    <source>
        <dbReference type="ARBA" id="ARBA00022723"/>
    </source>
</evidence>
<feature type="short sequence motif" description="RCR-2" evidence="12">
    <location>
        <begin position="113"/>
        <end position="115"/>
    </location>
</feature>
<keyword evidence="10 12" id="KW-0190">Covalent protein-DNA linkage</keyword>
<evidence type="ECO:0000256" key="11">
    <source>
        <dbReference type="ARBA" id="ARBA00023125"/>
    </source>
</evidence>
<dbReference type="GO" id="GO:0004519">
    <property type="term" value="F:endonuclease activity"/>
    <property type="evidence" value="ECO:0007669"/>
    <property type="project" value="UniProtKB-UniRule"/>
</dbReference>
<dbReference type="InterPro" id="IPR049901">
    <property type="entry name" value="PV_NS1-NUC"/>
</dbReference>
<dbReference type="InterPro" id="IPR027417">
    <property type="entry name" value="P-loop_NTPase"/>
</dbReference>
<feature type="domain" description="PV NS1-Nuc" evidence="15">
    <location>
        <begin position="4"/>
        <end position="290"/>
    </location>
</feature>
<dbReference type="GO" id="GO:0042025">
    <property type="term" value="C:host cell nucleus"/>
    <property type="evidence" value="ECO:0007669"/>
    <property type="project" value="UniProtKB-SubCell"/>
</dbReference>
<keyword evidence="3 12" id="KW-0235">DNA replication</keyword>
<evidence type="ECO:0000256" key="12">
    <source>
        <dbReference type="PROSITE-ProRule" id="PRU01366"/>
    </source>
</evidence>
<evidence type="ECO:0000259" key="14">
    <source>
        <dbReference type="PROSITE" id="PS51206"/>
    </source>
</evidence>
<gene>
    <name evidence="16" type="primary">NS1</name>
</gene>
<dbReference type="EMBL" id="KM254173">
    <property type="protein sequence ID" value="AIW53329.1"/>
    <property type="molecule type" value="Genomic_DNA"/>
</dbReference>
<evidence type="ECO:0000256" key="7">
    <source>
        <dbReference type="ARBA" id="ARBA00022759"/>
    </source>
</evidence>
<keyword evidence="6 12" id="KW-0547">Nucleotide-binding</keyword>
<dbReference type="GO" id="GO:0005524">
    <property type="term" value="F:ATP binding"/>
    <property type="evidence" value="ECO:0007669"/>
    <property type="project" value="UniProtKB-KW"/>
</dbReference>
<dbReference type="PROSITE" id="PS52022">
    <property type="entry name" value="PV_NS1_NUC"/>
    <property type="match status" value="1"/>
</dbReference>
<dbReference type="Gene3D" id="3.40.50.300">
    <property type="entry name" value="P-loop containing nucleotide triphosphate hydrolases"/>
    <property type="match status" value="1"/>
</dbReference>
<evidence type="ECO:0000256" key="9">
    <source>
        <dbReference type="ARBA" id="ARBA00022840"/>
    </source>
</evidence>
<dbReference type="SUPFAM" id="SSF52540">
    <property type="entry name" value="P-loop containing nucleoside triphosphate hydrolases"/>
    <property type="match status" value="1"/>
</dbReference>
<name>A0A0K0LAP7_9VIRU</name>
<reference evidence="16" key="1">
    <citation type="submission" date="2014-07" db="EMBL/GenBank/DDBJ databases">
        <title>A systematic study of Ichneumonosoma Meijere, Pelmatops Enderlein, Pseudopelmatops Shiraki and Soita Walker (Diptera: Tephritidae).</title>
        <authorList>
            <person name="Chen X.-L."/>
            <person name="Norrbom A."/>
            <person name="Zhu C.-D."/>
        </authorList>
    </citation>
    <scope>NUCLEOTIDE SEQUENCE</scope>
    <source>
        <strain evidence="16">ParvoD11/2007</strain>
    </source>
</reference>
<organism evidence="16">
    <name type="scientific">Protoparvovirus HK-2014</name>
    <dbReference type="NCBI Taxonomy" id="1566336"/>
    <lineage>
        <taxon>Viruses</taxon>
        <taxon>Monodnaviria</taxon>
        <taxon>Shotokuvirae</taxon>
        <taxon>Cossaviricota</taxon>
        <taxon>Quintoviricetes</taxon>
        <taxon>Piccovirales</taxon>
        <taxon>Parvoviridae</taxon>
        <taxon>Parvovirinae</taxon>
        <taxon>Protoparvovirus</taxon>
    </lineage>
</organism>
<sequence>MAFPTRGGFSAILNIPTDLIVGKNNMHVFECVTAGYTAPESGEFVASKFPSNHELRQDIRNFINNPEWDDPDLPWIDLHLQVAKHAIDIEAKLNPNAKIFWQMEKSPASGRYHLHILFVEGYTSRNITWVVKRMRREICNKIAEILHEFCPDYPKSQLWGALVNIQNAMLSLNRGYSPKIGKPIPQPVNPYSFLKYYMYNSAKTSFLRGATPNLADTLPIGTRDARFEGSPDLDEGPEIPSQELTPGDTLPVCYVSTETDWGNGGGETVIKTSIIEKLCMEALRLCRENHIFTMKAFKLKFPDKFMQFSSRNQGLVKLDETINLYCETIIHDHNAWEIAKSIHGDVDTCDLDDNLAIRLCSFQGYSPKYVARLILCWLSGQAGKKNALYFHGPANTGKTMMAESICKMVQIYGNVNHNNKNFPFNDCHNKAVLWWEECSMTEEHVESAKCIMGGSSVRIDKKNQDSVLLCKTPIVITSNNDITQVSSRNAISTVHAAAIRARCLKFTFNNWLTSNWGLITVEQMYQFLCWGELDGIPNVDSLLKDHPEFNGTLPFNQPKGKFCADCVNQFSTATNLTVCPACSGWTRKPFSEEEEPPYTGSESGLFEKANEGKNEVPGIYPVNSGSRLIPEAPILQRPSSFWETGIPSESSGFPDEPDFTASAKLLLKVDDLHLESDLTVEQDPLECKKCCLVQ</sequence>
<evidence type="ECO:0000256" key="8">
    <source>
        <dbReference type="ARBA" id="ARBA00022801"/>
    </source>
</evidence>
<evidence type="ECO:0000256" key="4">
    <source>
        <dbReference type="ARBA" id="ARBA00022722"/>
    </source>
</evidence>
<protein>
    <submittedName>
        <fullName evidence="16">NS1</fullName>
    </submittedName>
</protein>
<evidence type="ECO:0000256" key="3">
    <source>
        <dbReference type="ARBA" id="ARBA00022705"/>
    </source>
</evidence>
<keyword evidence="2 12" id="KW-1048">Host nucleus</keyword>
<evidence type="ECO:0000256" key="1">
    <source>
        <dbReference type="ARBA" id="ARBA00004147"/>
    </source>
</evidence>